<proteinExistence type="predicted"/>
<evidence type="ECO:0000313" key="3">
    <source>
        <dbReference type="Proteomes" id="UP000663824"/>
    </source>
</evidence>
<protein>
    <submittedName>
        <fullName evidence="2">Uncharacterized protein</fullName>
    </submittedName>
</protein>
<comment type="caution">
    <text evidence="2">The sequence shown here is derived from an EMBL/GenBank/DDBJ whole genome shotgun (WGS) entry which is preliminary data.</text>
</comment>
<dbReference type="AlphaFoldDB" id="A0A816Z126"/>
<dbReference type="Proteomes" id="UP000663824">
    <property type="component" value="Unassembled WGS sequence"/>
</dbReference>
<gene>
    <name evidence="2" type="ORF">MBJ925_LOCUS34743</name>
</gene>
<dbReference type="SUPFAM" id="SSF53474">
    <property type="entry name" value="alpha/beta-Hydrolases"/>
    <property type="match status" value="1"/>
</dbReference>
<dbReference type="InterPro" id="IPR029058">
    <property type="entry name" value="AB_hydrolase_fold"/>
</dbReference>
<evidence type="ECO:0000313" key="2">
    <source>
        <dbReference type="EMBL" id="CAF2188464.1"/>
    </source>
</evidence>
<feature type="region of interest" description="Disordered" evidence="1">
    <location>
        <begin position="202"/>
        <end position="225"/>
    </location>
</feature>
<name>A0A816Z126_9BILA</name>
<evidence type="ECO:0000256" key="1">
    <source>
        <dbReference type="SAM" id="MobiDB-lite"/>
    </source>
</evidence>
<organism evidence="2 3">
    <name type="scientific">Rotaria magnacalcarata</name>
    <dbReference type="NCBI Taxonomy" id="392030"/>
    <lineage>
        <taxon>Eukaryota</taxon>
        <taxon>Metazoa</taxon>
        <taxon>Spiralia</taxon>
        <taxon>Gnathifera</taxon>
        <taxon>Rotifera</taxon>
        <taxon>Eurotatoria</taxon>
        <taxon>Bdelloidea</taxon>
        <taxon>Philodinida</taxon>
        <taxon>Philodinidae</taxon>
        <taxon>Rotaria</taxon>
    </lineage>
</organism>
<sequence>MVNFIREKVKNYLHLNYSIKLNISNNIHIVSSSYGADVAFEIAIARPDLIQSIIFVARYGLINVQHSVGPIGRLILKSTSIQYMLKFGLTHFLPFKNSYFNKDIARNDATRESYLKPIRDGRIFFKSLILLTQNYDPSSRAGQNTRSTRTRVRFCSYSYSYSEVSHRTRTRRSVIVLVLVLGGQSSYSYSYSGGQSSYSYSYSEVSHRTRTRTREVSHRTRTRTR</sequence>
<accession>A0A816Z126</accession>
<dbReference type="EMBL" id="CAJNRE010019120">
    <property type="protein sequence ID" value="CAF2188464.1"/>
    <property type="molecule type" value="Genomic_DNA"/>
</dbReference>
<reference evidence="2" key="1">
    <citation type="submission" date="2021-02" db="EMBL/GenBank/DDBJ databases">
        <authorList>
            <person name="Nowell W R."/>
        </authorList>
    </citation>
    <scope>NUCLEOTIDE SEQUENCE</scope>
</reference>
<feature type="non-terminal residue" evidence="2">
    <location>
        <position position="225"/>
    </location>
</feature>